<accession>A0A371JZT4</accession>
<dbReference type="PANTHER" id="PTHR43420">
    <property type="entry name" value="ACETYLTRANSFERASE"/>
    <property type="match status" value="1"/>
</dbReference>
<keyword evidence="9" id="KW-1185">Reference proteome</keyword>
<evidence type="ECO:0000259" key="7">
    <source>
        <dbReference type="PROSITE" id="PS51186"/>
    </source>
</evidence>
<evidence type="ECO:0000256" key="3">
    <source>
        <dbReference type="ARBA" id="ARBA00022679"/>
    </source>
</evidence>
<keyword evidence="3 5" id="KW-0808">Transferase</keyword>
<feature type="binding site" evidence="5">
    <location>
        <position position="262"/>
    </location>
    <ligand>
        <name>acetyl-CoA</name>
        <dbReference type="ChEBI" id="CHEBI:57288"/>
    </ligand>
</feature>
<feature type="region of interest" description="Disordered" evidence="6">
    <location>
        <begin position="89"/>
        <end position="117"/>
    </location>
</feature>
<dbReference type="CDD" id="cd04301">
    <property type="entry name" value="NAT_SF"/>
    <property type="match status" value="1"/>
</dbReference>
<dbReference type="AlphaFoldDB" id="A0A371JZT4"/>
<dbReference type="InterPro" id="IPR006464">
    <property type="entry name" value="AcTrfase_RimI/Ard1"/>
</dbReference>
<evidence type="ECO:0000256" key="5">
    <source>
        <dbReference type="HAMAP-Rule" id="MF_02210"/>
    </source>
</evidence>
<dbReference type="GO" id="GO:0005737">
    <property type="term" value="C:cytoplasm"/>
    <property type="evidence" value="ECO:0007669"/>
    <property type="project" value="UniProtKB-SubCell"/>
</dbReference>
<comment type="catalytic activity">
    <reaction evidence="5">
        <text>N-terminal L-alanyl-[ribosomal protein bS18] + acetyl-CoA = N-terminal N(alpha)-acetyl-L-alanyl-[ribosomal protein bS18] + CoA + H(+)</text>
        <dbReference type="Rhea" id="RHEA:43756"/>
        <dbReference type="Rhea" id="RHEA-COMP:10676"/>
        <dbReference type="Rhea" id="RHEA-COMP:10677"/>
        <dbReference type="ChEBI" id="CHEBI:15378"/>
        <dbReference type="ChEBI" id="CHEBI:57287"/>
        <dbReference type="ChEBI" id="CHEBI:57288"/>
        <dbReference type="ChEBI" id="CHEBI:64718"/>
        <dbReference type="ChEBI" id="CHEBI:83683"/>
        <dbReference type="EC" id="2.3.1.266"/>
    </reaction>
</comment>
<keyword evidence="2 5" id="KW-0963">Cytoplasm</keyword>
<feature type="domain" description="N-acetyltransferase" evidence="7">
    <location>
        <begin position="156"/>
        <end position="301"/>
    </location>
</feature>
<dbReference type="EMBL" id="QTSU01000002">
    <property type="protein sequence ID" value="RDZ27097.1"/>
    <property type="molecule type" value="Genomic_DNA"/>
</dbReference>
<feature type="compositionally biased region" description="Basic residues" evidence="6">
    <location>
        <begin position="95"/>
        <end position="105"/>
    </location>
</feature>
<dbReference type="SUPFAM" id="SSF55729">
    <property type="entry name" value="Acyl-CoA N-acyltransferases (Nat)"/>
    <property type="match status" value="1"/>
</dbReference>
<evidence type="ECO:0000313" key="8">
    <source>
        <dbReference type="EMBL" id="RDZ27097.1"/>
    </source>
</evidence>
<keyword evidence="4 5" id="KW-0012">Acyltransferase</keyword>
<dbReference type="Proteomes" id="UP000264492">
    <property type="component" value="Unassembled WGS sequence"/>
</dbReference>
<evidence type="ECO:0000313" key="9">
    <source>
        <dbReference type="Proteomes" id="UP000264492"/>
    </source>
</evidence>
<dbReference type="Pfam" id="PF00583">
    <property type="entry name" value="Acetyltransf_1"/>
    <property type="match status" value="1"/>
</dbReference>
<sequence>MRCPGRCTRCTGVRAGCRRPTWGRPREFVERAAARVAAGAGASGDGAGGRRAGAGGRACPCVAAAACVGTGCRARARCGAARVRRPGPVAARGAARGRRARRRGARQPGAGPVRRGRPARCARGQARAVAAAARPAPEPPQVNALAADLDREAPAAGLRPMREADLEAVHAIEIRAYEFPWTLGIFRDCLRADYPSWVLYRGECILGYFLMSLAAGEAHVLNVCVTPDEQGHGHGRRLLLALLQIARGRGAERVFLEVRPSNPNAIALYHAEGFNEIGRRPRYYPARDGREDALVMAMELLPPEAP</sequence>
<proteinExistence type="inferred from homology"/>
<evidence type="ECO:0000256" key="6">
    <source>
        <dbReference type="SAM" id="MobiDB-lite"/>
    </source>
</evidence>
<protein>
    <recommendedName>
        <fullName evidence="5">[Ribosomal protein bS18]-alanine N-acetyltransferase</fullName>
        <ecNumber evidence="5">2.3.1.266</ecNumber>
    </recommendedName>
</protein>
<dbReference type="InterPro" id="IPR050680">
    <property type="entry name" value="YpeA/RimI_acetyltransf"/>
</dbReference>
<evidence type="ECO:0000256" key="1">
    <source>
        <dbReference type="ARBA" id="ARBA00005395"/>
    </source>
</evidence>
<organism evidence="8 9">
    <name type="scientific">Lysobacter silvisoli</name>
    <dbReference type="NCBI Taxonomy" id="2293254"/>
    <lineage>
        <taxon>Bacteria</taxon>
        <taxon>Pseudomonadati</taxon>
        <taxon>Pseudomonadota</taxon>
        <taxon>Gammaproteobacteria</taxon>
        <taxon>Lysobacterales</taxon>
        <taxon>Lysobacteraceae</taxon>
        <taxon>Lysobacter</taxon>
    </lineage>
</organism>
<comment type="similarity">
    <text evidence="1 5">Belongs to the acetyltransferase family. RimI subfamily.</text>
</comment>
<dbReference type="GO" id="GO:0008999">
    <property type="term" value="F:protein-N-terminal-alanine acetyltransferase activity"/>
    <property type="evidence" value="ECO:0007669"/>
    <property type="project" value="UniProtKB-UniRule"/>
</dbReference>
<dbReference type="OrthoDB" id="9796919at2"/>
<gene>
    <name evidence="5 8" type="primary">rimI</name>
    <name evidence="8" type="ORF">DX914_12595</name>
</gene>
<dbReference type="InterPro" id="IPR016181">
    <property type="entry name" value="Acyl_CoA_acyltransferase"/>
</dbReference>
<evidence type="ECO:0000256" key="4">
    <source>
        <dbReference type="ARBA" id="ARBA00023315"/>
    </source>
</evidence>
<dbReference type="InterPro" id="IPR043690">
    <property type="entry name" value="RimI"/>
</dbReference>
<dbReference type="HAMAP" id="MF_02210">
    <property type="entry name" value="RimI"/>
    <property type="match status" value="1"/>
</dbReference>
<comment type="subcellular location">
    <subcellularLocation>
        <location evidence="5">Cytoplasm</location>
    </subcellularLocation>
</comment>
<reference evidence="8 9" key="1">
    <citation type="submission" date="2018-08" db="EMBL/GenBank/DDBJ databases">
        <title>Lysobacter sp. zong2l5, whole genome shotgun sequence.</title>
        <authorList>
            <person name="Zhang X."/>
            <person name="Feng G."/>
            <person name="Zhu H."/>
        </authorList>
    </citation>
    <scope>NUCLEOTIDE SEQUENCE [LARGE SCALE GENOMIC DNA]</scope>
    <source>
        <strain evidence="9">zong2l5</strain>
    </source>
</reference>
<dbReference type="PANTHER" id="PTHR43420:SF51">
    <property type="entry name" value="PEPTIDYL-LYSINE N-ACETYLTRANSFERASE YIAC"/>
    <property type="match status" value="1"/>
</dbReference>
<evidence type="ECO:0000256" key="2">
    <source>
        <dbReference type="ARBA" id="ARBA00022490"/>
    </source>
</evidence>
<dbReference type="EC" id="2.3.1.266" evidence="5"/>
<dbReference type="PROSITE" id="PS51186">
    <property type="entry name" value="GNAT"/>
    <property type="match status" value="1"/>
</dbReference>
<feature type="active site" description="Proton acceptor" evidence="5">
    <location>
        <position position="257"/>
    </location>
</feature>
<dbReference type="Gene3D" id="3.40.630.30">
    <property type="match status" value="1"/>
</dbReference>
<name>A0A371JZT4_9GAMM</name>
<comment type="function">
    <text evidence="5">Acetylates the N-terminal alanine of ribosomal protein bS18.</text>
</comment>
<comment type="caution">
    <text evidence="5">Lacks conserved residue(s) required for the propagation of feature annotation.</text>
</comment>
<comment type="caution">
    <text evidence="8">The sequence shown here is derived from an EMBL/GenBank/DDBJ whole genome shotgun (WGS) entry which is preliminary data.</text>
</comment>
<dbReference type="InterPro" id="IPR000182">
    <property type="entry name" value="GNAT_dom"/>
</dbReference>
<dbReference type="NCBIfam" id="TIGR01575">
    <property type="entry name" value="rimI"/>
    <property type="match status" value="1"/>
</dbReference>
<feature type="active site" description="Proton donor" evidence="5">
    <location>
        <position position="269"/>
    </location>
</feature>